<keyword evidence="2" id="KW-0472">Membrane</keyword>
<dbReference type="RefSeq" id="WP_102199501.1">
    <property type="nucleotide sequence ID" value="NZ_PNHQ01000026.1"/>
</dbReference>
<keyword evidence="2" id="KW-0812">Transmembrane</keyword>
<feature type="transmembrane region" description="Helical" evidence="2">
    <location>
        <begin position="254"/>
        <end position="278"/>
    </location>
</feature>
<feature type="transmembrane region" description="Helical" evidence="2">
    <location>
        <begin position="290"/>
        <end position="311"/>
    </location>
</feature>
<name>A0A2N6UC37_9LACT</name>
<keyword evidence="4" id="KW-1185">Reference proteome</keyword>
<dbReference type="EMBL" id="PNHQ01000026">
    <property type="protein sequence ID" value="PMC79161.1"/>
    <property type="molecule type" value="Genomic_DNA"/>
</dbReference>
<sequence>MICPNCQSAIPSNAQICPQCDHIMINRDMDDNLHDTIEIPTARYSNEMTEHDDQYTSYEELNNSPIQDTTNKDKGDKKTKKPFFSFGKNHKQDKKNEDEGPSRRKNKKAENRLTSYINYLLSYIKKPIQSPSSNEFNDNPNHGITSLLLLAILNTISITSLANYFVSHYEWFADLSVLPNLDFDFVAWRFGLKTFVFLIITLWLLPAIIHLFNRNNASEKISNNIWLTHFFGMNSISVVVAFICFLISLLSPLFFMIIVLLFSLMQIALLIITLSIHFLQSGNVNKSKTFYSILSVLLLFFIAVIFLVGLIY</sequence>
<dbReference type="OrthoDB" id="2134494at2"/>
<feature type="transmembrane region" description="Helical" evidence="2">
    <location>
        <begin position="186"/>
        <end position="212"/>
    </location>
</feature>
<accession>A0A2N6UC37</accession>
<gene>
    <name evidence="3" type="ORF">CJ191_08325</name>
</gene>
<evidence type="ECO:0000313" key="3">
    <source>
        <dbReference type="EMBL" id="PMC79161.1"/>
    </source>
</evidence>
<feature type="region of interest" description="Disordered" evidence="1">
    <location>
        <begin position="58"/>
        <end position="108"/>
    </location>
</feature>
<evidence type="ECO:0000313" key="4">
    <source>
        <dbReference type="Proteomes" id="UP000235701"/>
    </source>
</evidence>
<protein>
    <submittedName>
        <fullName evidence="3">Uncharacterized protein</fullName>
    </submittedName>
</protein>
<reference evidence="3 4" key="1">
    <citation type="submission" date="2017-09" db="EMBL/GenBank/DDBJ databases">
        <title>Bacterial strain isolated from the female urinary microbiota.</title>
        <authorList>
            <person name="Thomas-White K."/>
            <person name="Kumar N."/>
            <person name="Forster S."/>
            <person name="Putonti C."/>
            <person name="Lawley T."/>
            <person name="Wolfe A.J."/>
        </authorList>
    </citation>
    <scope>NUCLEOTIDE SEQUENCE [LARGE SCALE GENOMIC DNA]</scope>
    <source>
        <strain evidence="3 4">UMB0240</strain>
    </source>
</reference>
<feature type="transmembrane region" description="Helical" evidence="2">
    <location>
        <begin position="147"/>
        <end position="166"/>
    </location>
</feature>
<comment type="caution">
    <text evidence="3">The sequence shown here is derived from an EMBL/GenBank/DDBJ whole genome shotgun (WGS) entry which is preliminary data.</text>
</comment>
<dbReference type="AlphaFoldDB" id="A0A2N6UC37"/>
<evidence type="ECO:0000256" key="2">
    <source>
        <dbReference type="SAM" id="Phobius"/>
    </source>
</evidence>
<feature type="transmembrane region" description="Helical" evidence="2">
    <location>
        <begin position="224"/>
        <end position="248"/>
    </location>
</feature>
<feature type="compositionally biased region" description="Polar residues" evidence="1">
    <location>
        <begin position="58"/>
        <end position="67"/>
    </location>
</feature>
<dbReference type="Proteomes" id="UP000235701">
    <property type="component" value="Unassembled WGS sequence"/>
</dbReference>
<proteinExistence type="predicted"/>
<evidence type="ECO:0000256" key="1">
    <source>
        <dbReference type="SAM" id="MobiDB-lite"/>
    </source>
</evidence>
<keyword evidence="2" id="KW-1133">Transmembrane helix</keyword>
<organism evidence="3 4">
    <name type="scientific">Aerococcus viridans</name>
    <dbReference type="NCBI Taxonomy" id="1377"/>
    <lineage>
        <taxon>Bacteria</taxon>
        <taxon>Bacillati</taxon>
        <taxon>Bacillota</taxon>
        <taxon>Bacilli</taxon>
        <taxon>Lactobacillales</taxon>
        <taxon>Aerococcaceae</taxon>
        <taxon>Aerococcus</taxon>
    </lineage>
</organism>